<evidence type="ECO:0000313" key="2">
    <source>
        <dbReference type="Proteomes" id="UP001497482"/>
    </source>
</evidence>
<gene>
    <name evidence="1" type="ORF">KC01_LOCUS8056</name>
</gene>
<sequence>MQLYMSLRSPNSTNMWPALPHHRTLNSSSCLILGHIQSVLLSPQEDSGHGDPRVYTLRAENAVGASGLRAKWQ</sequence>
<evidence type="ECO:0000313" key="1">
    <source>
        <dbReference type="EMBL" id="CAL1576639.1"/>
    </source>
</evidence>
<dbReference type="AlphaFoldDB" id="A0AAV2JMY2"/>
<protein>
    <submittedName>
        <fullName evidence="1">Uncharacterized protein</fullName>
    </submittedName>
</protein>
<organism evidence="1 2">
    <name type="scientific">Knipowitschia caucasica</name>
    <name type="common">Caucasian dwarf goby</name>
    <name type="synonym">Pomatoschistus caucasicus</name>
    <dbReference type="NCBI Taxonomy" id="637954"/>
    <lineage>
        <taxon>Eukaryota</taxon>
        <taxon>Metazoa</taxon>
        <taxon>Chordata</taxon>
        <taxon>Craniata</taxon>
        <taxon>Vertebrata</taxon>
        <taxon>Euteleostomi</taxon>
        <taxon>Actinopterygii</taxon>
        <taxon>Neopterygii</taxon>
        <taxon>Teleostei</taxon>
        <taxon>Neoteleostei</taxon>
        <taxon>Acanthomorphata</taxon>
        <taxon>Gobiaria</taxon>
        <taxon>Gobiiformes</taxon>
        <taxon>Gobioidei</taxon>
        <taxon>Gobiidae</taxon>
        <taxon>Gobiinae</taxon>
        <taxon>Knipowitschia</taxon>
    </lineage>
</organism>
<name>A0AAV2JMY2_KNICA</name>
<dbReference type="Proteomes" id="UP001497482">
    <property type="component" value="Chromosome 12"/>
</dbReference>
<reference evidence="1 2" key="1">
    <citation type="submission" date="2024-04" db="EMBL/GenBank/DDBJ databases">
        <authorList>
            <person name="Waldvogel A.-M."/>
            <person name="Schoenle A."/>
        </authorList>
    </citation>
    <scope>NUCLEOTIDE SEQUENCE [LARGE SCALE GENOMIC DNA]</scope>
</reference>
<dbReference type="EMBL" id="OZ035834">
    <property type="protein sequence ID" value="CAL1576639.1"/>
    <property type="molecule type" value="Genomic_DNA"/>
</dbReference>
<proteinExistence type="predicted"/>
<keyword evidence="2" id="KW-1185">Reference proteome</keyword>
<accession>A0AAV2JMY2</accession>